<keyword evidence="6 10" id="KW-1133">Transmembrane helix</keyword>
<dbReference type="InterPro" id="IPR057282">
    <property type="entry name" value="RETREG1-3-like_RHD"/>
</dbReference>
<proteinExistence type="inferred from homology"/>
<sequence>MFKRLISWLRSHGTSTSEESELDQKKNFIKNKIQEIGVTWKDIENVFFWNSPWLSFTIYGGFLCIFWKFISYELQRIGLLILLFTGLIIFQELRKLIYSYLEERSFIKIIPENKSLGFSLEDVVCVAAETWLTTEAHFMYLMQLKERKDITLCFYLAVYLGAFGIIIGYIPVSEILFLLGTFLYFYPVCSYLGIIEKLFERLERIIQPIALQWCNTETKRTRNKKFDNVVPQRKSTADAEEDEFLPRDHSQPTETRQEIMETTDDSMDEFDLRGKLHLKERRRFSDFDEDSFLPYSSQNEFPSMSQFDSMMEPLDDEFHAGLDFQNVTARSNNDFGIPDSYLHNEKNNGNNDTLRLDDTDEDIKDLPIEETDGSSTRFANIARQESPQHESNIGFEFVDKEDLHDVTDEEINEQNAGQGQKGIVSNMLGY</sequence>
<feature type="region of interest" description="Disordered" evidence="9">
    <location>
        <begin position="338"/>
        <end position="357"/>
    </location>
</feature>
<keyword evidence="3" id="KW-0597">Phosphoprotein</keyword>
<comment type="subcellular location">
    <subcellularLocation>
        <location evidence="1">Endoplasmic reticulum membrane</location>
        <topology evidence="1">Multi-pass membrane protein</topology>
    </subcellularLocation>
</comment>
<dbReference type="AlphaFoldDB" id="A0A7M5WTX5"/>
<organism evidence="12 13">
    <name type="scientific">Clytia hemisphaerica</name>
    <dbReference type="NCBI Taxonomy" id="252671"/>
    <lineage>
        <taxon>Eukaryota</taxon>
        <taxon>Metazoa</taxon>
        <taxon>Cnidaria</taxon>
        <taxon>Hydrozoa</taxon>
        <taxon>Hydroidolina</taxon>
        <taxon>Leptothecata</taxon>
        <taxon>Obeliida</taxon>
        <taxon>Clytiidae</taxon>
        <taxon>Clytia</taxon>
    </lineage>
</organism>
<evidence type="ECO:0000313" key="13">
    <source>
        <dbReference type="Proteomes" id="UP000594262"/>
    </source>
</evidence>
<dbReference type="Proteomes" id="UP000594262">
    <property type="component" value="Unplaced"/>
</dbReference>
<keyword evidence="8 10" id="KW-0472">Membrane</keyword>
<keyword evidence="5" id="KW-0256">Endoplasmic reticulum</keyword>
<comment type="similarity">
    <text evidence="2">Belongs to the RETREG family.</text>
</comment>
<name>A0A7M5WTX5_9CNID</name>
<dbReference type="RefSeq" id="XP_066931142.1">
    <property type="nucleotide sequence ID" value="XM_067075041.1"/>
</dbReference>
<dbReference type="OrthoDB" id="6022287at2759"/>
<dbReference type="EnsemblMetazoa" id="CLYHEMT013007.1">
    <property type="protein sequence ID" value="CLYHEMP013007.1"/>
    <property type="gene ID" value="CLYHEMG013007"/>
</dbReference>
<evidence type="ECO:0000256" key="8">
    <source>
        <dbReference type="ARBA" id="ARBA00023136"/>
    </source>
</evidence>
<dbReference type="PANTHER" id="PTHR28659:SF2">
    <property type="entry name" value="RETICULON-LIKE PROTEIN"/>
    <property type="match status" value="1"/>
</dbReference>
<feature type="region of interest" description="Disordered" evidence="9">
    <location>
        <begin position="230"/>
        <end position="265"/>
    </location>
</feature>
<keyword evidence="13" id="KW-1185">Reference proteome</keyword>
<feature type="transmembrane region" description="Helical" evidence="10">
    <location>
        <begin position="76"/>
        <end position="93"/>
    </location>
</feature>
<evidence type="ECO:0000259" key="11">
    <source>
        <dbReference type="Pfam" id="PF24456"/>
    </source>
</evidence>
<feature type="compositionally biased region" description="Basic and acidic residues" evidence="9">
    <location>
        <begin position="244"/>
        <end position="259"/>
    </location>
</feature>
<dbReference type="InterPro" id="IPR043384">
    <property type="entry name" value="RETREG1/3"/>
</dbReference>
<evidence type="ECO:0000256" key="9">
    <source>
        <dbReference type="SAM" id="MobiDB-lite"/>
    </source>
</evidence>
<keyword evidence="7" id="KW-0072">Autophagy</keyword>
<protein>
    <recommendedName>
        <fullName evidence="11">RETREG1-3/ARL6IP-like N-terminal reticulon-homology domain-containing protein</fullName>
    </recommendedName>
</protein>
<evidence type="ECO:0000256" key="6">
    <source>
        <dbReference type="ARBA" id="ARBA00022989"/>
    </source>
</evidence>
<evidence type="ECO:0000256" key="10">
    <source>
        <dbReference type="SAM" id="Phobius"/>
    </source>
</evidence>
<evidence type="ECO:0000256" key="7">
    <source>
        <dbReference type="ARBA" id="ARBA00023006"/>
    </source>
</evidence>
<feature type="transmembrane region" description="Helical" evidence="10">
    <location>
        <begin position="176"/>
        <end position="195"/>
    </location>
</feature>
<dbReference type="PANTHER" id="PTHR28659">
    <property type="entry name" value="RETICULON-LIKE PROTEIN"/>
    <property type="match status" value="1"/>
</dbReference>
<dbReference type="GO" id="GO:0061709">
    <property type="term" value="P:reticulophagy"/>
    <property type="evidence" value="ECO:0007669"/>
    <property type="project" value="InterPro"/>
</dbReference>
<evidence type="ECO:0000256" key="3">
    <source>
        <dbReference type="ARBA" id="ARBA00022553"/>
    </source>
</evidence>
<reference evidence="12" key="1">
    <citation type="submission" date="2021-01" db="UniProtKB">
        <authorList>
            <consortium name="EnsemblMetazoa"/>
        </authorList>
    </citation>
    <scope>IDENTIFICATION</scope>
</reference>
<dbReference type="GeneID" id="136818804"/>
<evidence type="ECO:0000256" key="5">
    <source>
        <dbReference type="ARBA" id="ARBA00022824"/>
    </source>
</evidence>
<keyword evidence="4 10" id="KW-0812">Transmembrane</keyword>
<evidence type="ECO:0000256" key="2">
    <source>
        <dbReference type="ARBA" id="ARBA00006299"/>
    </source>
</evidence>
<accession>A0A7M5WTX5</accession>
<evidence type="ECO:0000256" key="4">
    <source>
        <dbReference type="ARBA" id="ARBA00022692"/>
    </source>
</evidence>
<dbReference type="GO" id="GO:0005789">
    <property type="term" value="C:endoplasmic reticulum membrane"/>
    <property type="evidence" value="ECO:0007669"/>
    <property type="project" value="UniProtKB-SubCell"/>
</dbReference>
<evidence type="ECO:0000313" key="12">
    <source>
        <dbReference type="EnsemblMetazoa" id="CLYHEMP013007.1"/>
    </source>
</evidence>
<dbReference type="Pfam" id="PF24456">
    <property type="entry name" value="RHD_RETREG1-3"/>
    <property type="match status" value="1"/>
</dbReference>
<feature type="transmembrane region" description="Helical" evidence="10">
    <location>
        <begin position="152"/>
        <end position="170"/>
    </location>
</feature>
<feature type="domain" description="RETREG1-3/ARL6IP-like N-terminal reticulon-homology" evidence="11">
    <location>
        <begin position="42"/>
        <end position="207"/>
    </location>
</feature>
<evidence type="ECO:0000256" key="1">
    <source>
        <dbReference type="ARBA" id="ARBA00004477"/>
    </source>
</evidence>
<feature type="transmembrane region" description="Helical" evidence="10">
    <location>
        <begin position="53"/>
        <end position="70"/>
    </location>
</feature>